<proteinExistence type="predicted"/>
<evidence type="ECO:0000256" key="1">
    <source>
        <dbReference type="SAM" id="MobiDB-lite"/>
    </source>
</evidence>
<dbReference type="EMBL" id="VUNZ01000001">
    <property type="protein sequence ID" value="KAA2223030.1"/>
    <property type="molecule type" value="Genomic_DNA"/>
</dbReference>
<sequence length="195" mass="22517">MNKEKEMAKKKSEENEGRKPDGKFAEGNTISVGNNGGRPALFTNPEDFEQKTLEYFDFIKGEYEIKEGSRTFESGRGDDYKKTTETYEYKFWIREPETPSVTGLAIYLGFESRQSMYDYLAKPEYSYFIKKALLHVENTYERGLWNDKVVGPIFGLKNMGWTDKSETKLTGDPDNPIEVKEQTKIIFTRGFGDSK</sequence>
<accession>A0A5B2U9E6</accession>
<evidence type="ECO:0000313" key="2">
    <source>
        <dbReference type="EMBL" id="KAA2223030.1"/>
    </source>
</evidence>
<protein>
    <submittedName>
        <fullName evidence="2">Uncharacterized protein</fullName>
    </submittedName>
</protein>
<reference evidence="2 3" key="1">
    <citation type="journal article" date="2015" name="Int. J. Syst. Evol. Microbiol.">
        <title>Chryseobacterium sediminis sp. nov., isolated from a river sediment.</title>
        <authorList>
            <person name="Kampfer P."/>
            <person name="Busse H.J."/>
            <person name="McInroy J.A."/>
            <person name="Glaeser S.P."/>
        </authorList>
    </citation>
    <scope>NUCLEOTIDE SEQUENCE [LARGE SCALE GENOMIC DNA]</scope>
    <source>
        <strain evidence="2 3">IMT-174</strain>
    </source>
</reference>
<dbReference type="InterPro" id="IPR032066">
    <property type="entry name" value="GP3_package"/>
</dbReference>
<organism evidence="2 3">
    <name type="scientific">Chryseobacterium sediminis</name>
    <dbReference type="NCBI Taxonomy" id="1679494"/>
    <lineage>
        <taxon>Bacteria</taxon>
        <taxon>Pseudomonadati</taxon>
        <taxon>Bacteroidota</taxon>
        <taxon>Flavobacteriia</taxon>
        <taxon>Flavobacteriales</taxon>
        <taxon>Weeksellaceae</taxon>
        <taxon>Chryseobacterium group</taxon>
        <taxon>Chryseobacterium</taxon>
    </lineage>
</organism>
<evidence type="ECO:0000313" key="3">
    <source>
        <dbReference type="Proteomes" id="UP000323082"/>
    </source>
</evidence>
<dbReference type="Gene3D" id="1.10.132.80">
    <property type="match status" value="1"/>
</dbReference>
<gene>
    <name evidence="2" type="ORF">FW780_02160</name>
</gene>
<feature type="compositionally biased region" description="Basic and acidic residues" evidence="1">
    <location>
        <begin position="1"/>
        <end position="24"/>
    </location>
</feature>
<dbReference type="OrthoDB" id="1263230at2"/>
<name>A0A5B2U9E6_9FLAO</name>
<feature type="region of interest" description="Disordered" evidence="1">
    <location>
        <begin position="1"/>
        <end position="44"/>
    </location>
</feature>
<dbReference type="Pfam" id="PF16677">
    <property type="entry name" value="GP3_package"/>
    <property type="match status" value="1"/>
</dbReference>
<dbReference type="AlphaFoldDB" id="A0A5B2U9E6"/>
<dbReference type="Proteomes" id="UP000323082">
    <property type="component" value="Unassembled WGS sequence"/>
</dbReference>
<comment type="caution">
    <text evidence="2">The sequence shown here is derived from an EMBL/GenBank/DDBJ whole genome shotgun (WGS) entry which is preliminary data.</text>
</comment>